<evidence type="ECO:0000256" key="1">
    <source>
        <dbReference type="SAM" id="MobiDB-lite"/>
    </source>
</evidence>
<feature type="compositionally biased region" description="Low complexity" evidence="1">
    <location>
        <begin position="120"/>
        <end position="129"/>
    </location>
</feature>
<dbReference type="GO" id="GO:0005634">
    <property type="term" value="C:nucleus"/>
    <property type="evidence" value="ECO:0007669"/>
    <property type="project" value="TreeGrafter"/>
</dbReference>
<dbReference type="Proteomes" id="UP000799750">
    <property type="component" value="Unassembled WGS sequence"/>
</dbReference>
<dbReference type="EMBL" id="MU004181">
    <property type="protein sequence ID" value="KAF2502487.1"/>
    <property type="molecule type" value="Genomic_DNA"/>
</dbReference>
<dbReference type="OrthoDB" id="2143914at2759"/>
<feature type="domain" description="Myb-like" evidence="2">
    <location>
        <begin position="53"/>
        <end position="100"/>
    </location>
</feature>
<feature type="region of interest" description="Disordered" evidence="1">
    <location>
        <begin position="94"/>
        <end position="183"/>
    </location>
</feature>
<evidence type="ECO:0008006" key="6">
    <source>
        <dbReference type="Google" id="ProtNLM"/>
    </source>
</evidence>
<dbReference type="Gene3D" id="1.10.10.60">
    <property type="entry name" value="Homeodomain-like"/>
    <property type="match status" value="2"/>
</dbReference>
<feature type="region of interest" description="Disordered" evidence="1">
    <location>
        <begin position="322"/>
        <end position="399"/>
    </location>
</feature>
<name>A0A6A6RG67_9PEZI</name>
<dbReference type="PROSITE" id="PS51294">
    <property type="entry name" value="HTH_MYB"/>
    <property type="match status" value="2"/>
</dbReference>
<proteinExistence type="predicted"/>
<evidence type="ECO:0000259" key="2">
    <source>
        <dbReference type="PROSITE" id="PS50090"/>
    </source>
</evidence>
<dbReference type="PROSITE" id="PS50090">
    <property type="entry name" value="MYB_LIKE"/>
    <property type="match status" value="2"/>
</dbReference>
<accession>A0A6A6RG67</accession>
<gene>
    <name evidence="4" type="ORF">BU16DRAFT_449227</name>
</gene>
<dbReference type="PANTHER" id="PTHR45614">
    <property type="entry name" value="MYB PROTEIN-RELATED"/>
    <property type="match status" value="1"/>
</dbReference>
<feature type="domain" description="Myb-like" evidence="2">
    <location>
        <begin position="1"/>
        <end position="52"/>
    </location>
</feature>
<evidence type="ECO:0000313" key="5">
    <source>
        <dbReference type="Proteomes" id="UP000799750"/>
    </source>
</evidence>
<dbReference type="GO" id="GO:0000981">
    <property type="term" value="F:DNA-binding transcription factor activity, RNA polymerase II-specific"/>
    <property type="evidence" value="ECO:0007669"/>
    <property type="project" value="TreeGrafter"/>
</dbReference>
<feature type="domain" description="HTH myb-type" evidence="3">
    <location>
        <begin position="57"/>
        <end position="107"/>
    </location>
</feature>
<feature type="region of interest" description="Disordered" evidence="1">
    <location>
        <begin position="253"/>
        <end position="283"/>
    </location>
</feature>
<dbReference type="GO" id="GO:0045944">
    <property type="term" value="P:positive regulation of transcription by RNA polymerase II"/>
    <property type="evidence" value="ECO:0007669"/>
    <property type="project" value="TreeGrafter"/>
</dbReference>
<dbReference type="InterPro" id="IPR009057">
    <property type="entry name" value="Homeodomain-like_sf"/>
</dbReference>
<dbReference type="InterPro" id="IPR050560">
    <property type="entry name" value="MYB_TF"/>
</dbReference>
<protein>
    <recommendedName>
        <fullName evidence="6">Trichome differentiation protein GL1</fullName>
    </recommendedName>
</protein>
<evidence type="ECO:0000259" key="3">
    <source>
        <dbReference type="PROSITE" id="PS51294"/>
    </source>
</evidence>
<dbReference type="GO" id="GO:0000978">
    <property type="term" value="F:RNA polymerase II cis-regulatory region sequence-specific DNA binding"/>
    <property type="evidence" value="ECO:0007669"/>
    <property type="project" value="TreeGrafter"/>
</dbReference>
<dbReference type="CDD" id="cd00167">
    <property type="entry name" value="SANT"/>
    <property type="match status" value="2"/>
</dbReference>
<organism evidence="4 5">
    <name type="scientific">Lophium mytilinum</name>
    <dbReference type="NCBI Taxonomy" id="390894"/>
    <lineage>
        <taxon>Eukaryota</taxon>
        <taxon>Fungi</taxon>
        <taxon>Dikarya</taxon>
        <taxon>Ascomycota</taxon>
        <taxon>Pezizomycotina</taxon>
        <taxon>Dothideomycetes</taxon>
        <taxon>Pleosporomycetidae</taxon>
        <taxon>Mytilinidiales</taxon>
        <taxon>Mytilinidiaceae</taxon>
        <taxon>Lophium</taxon>
    </lineage>
</organism>
<keyword evidence="5" id="KW-1185">Reference proteome</keyword>
<dbReference type="Pfam" id="PF00249">
    <property type="entry name" value="Myb_DNA-binding"/>
    <property type="match status" value="2"/>
</dbReference>
<dbReference type="InterPro" id="IPR001005">
    <property type="entry name" value="SANT/Myb"/>
</dbReference>
<dbReference type="PANTHER" id="PTHR45614:SF25">
    <property type="entry name" value="MYB PROTEIN"/>
    <property type="match status" value="1"/>
</dbReference>
<evidence type="ECO:0000313" key="4">
    <source>
        <dbReference type="EMBL" id="KAF2502487.1"/>
    </source>
</evidence>
<dbReference type="InterPro" id="IPR017930">
    <property type="entry name" value="Myb_dom"/>
</dbReference>
<dbReference type="SUPFAM" id="SSF46689">
    <property type="entry name" value="Homeodomain-like"/>
    <property type="match status" value="1"/>
</dbReference>
<dbReference type="AlphaFoldDB" id="A0A6A6RG67"/>
<sequence>MVNHRRGPWSQHEDAWLVSLVHRNGPHNWVRISQEIQTRSPKQCRERFHQNLKPTLNHEPISPEEGELIERLVQEMGKRWAEIARRLKGRSDNAVKNWWNGGQNRRKRNPDRLDDGAQGSQSVQSSYSYHPLSRSMDRREEHPGQSARYYPEARRSSLNPISHSPQTLQLPPPQSFEPYSGMSASRPHNLELQFTGPFSAHRRWETPMPSPSGYSVVSADGAPSLITDTGSESRSPRGAASPLELTTLAPLVGGRSERKNSSTRFLPQSGFANDDDDHTTIQMPYDPYKRRASVQLPPLQPQSAAPIFREPIYRTEKPQLLTQPAHHHHSLPSGQQPLPTFRSLAEPGRVPDVQSTSPLARQLPSPYNLPPPAKESRSAPASPREGSRDQRMNLSTMLS</sequence>
<dbReference type="GO" id="GO:0000278">
    <property type="term" value="P:mitotic cell cycle"/>
    <property type="evidence" value="ECO:0007669"/>
    <property type="project" value="TreeGrafter"/>
</dbReference>
<dbReference type="SMART" id="SM00717">
    <property type="entry name" value="SANT"/>
    <property type="match status" value="2"/>
</dbReference>
<feature type="domain" description="HTH myb-type" evidence="3">
    <location>
        <begin position="1"/>
        <end position="56"/>
    </location>
</feature>
<reference evidence="4" key="1">
    <citation type="journal article" date="2020" name="Stud. Mycol.">
        <title>101 Dothideomycetes genomes: a test case for predicting lifestyles and emergence of pathogens.</title>
        <authorList>
            <person name="Haridas S."/>
            <person name="Albert R."/>
            <person name="Binder M."/>
            <person name="Bloem J."/>
            <person name="Labutti K."/>
            <person name="Salamov A."/>
            <person name="Andreopoulos B."/>
            <person name="Baker S."/>
            <person name="Barry K."/>
            <person name="Bills G."/>
            <person name="Bluhm B."/>
            <person name="Cannon C."/>
            <person name="Castanera R."/>
            <person name="Culley D."/>
            <person name="Daum C."/>
            <person name="Ezra D."/>
            <person name="Gonzalez J."/>
            <person name="Henrissat B."/>
            <person name="Kuo A."/>
            <person name="Liang C."/>
            <person name="Lipzen A."/>
            <person name="Lutzoni F."/>
            <person name="Magnuson J."/>
            <person name="Mondo S."/>
            <person name="Nolan M."/>
            <person name="Ohm R."/>
            <person name="Pangilinan J."/>
            <person name="Park H.-J."/>
            <person name="Ramirez L."/>
            <person name="Alfaro M."/>
            <person name="Sun H."/>
            <person name="Tritt A."/>
            <person name="Yoshinaga Y."/>
            <person name="Zwiers L.-H."/>
            <person name="Turgeon B."/>
            <person name="Goodwin S."/>
            <person name="Spatafora J."/>
            <person name="Crous P."/>
            <person name="Grigoriev I."/>
        </authorList>
    </citation>
    <scope>NUCLEOTIDE SEQUENCE</scope>
    <source>
        <strain evidence="4">CBS 269.34</strain>
    </source>
</reference>